<evidence type="ECO:0000313" key="5">
    <source>
        <dbReference type="Proteomes" id="UP000177486"/>
    </source>
</evidence>
<comment type="caution">
    <text evidence="4">The sequence shown here is derived from an EMBL/GenBank/DDBJ whole genome shotgun (WGS) entry which is preliminary data.</text>
</comment>
<dbReference type="PROSITE" id="PS50110">
    <property type="entry name" value="RESPONSE_REGULATORY"/>
    <property type="match status" value="1"/>
</dbReference>
<organism evidence="4 5">
    <name type="scientific">Candidatus Niyogibacteria bacterium RIFCSPLOWO2_01_FULL_45_48</name>
    <dbReference type="NCBI Taxonomy" id="1801724"/>
    <lineage>
        <taxon>Bacteria</taxon>
        <taxon>Candidatus Niyogiibacteriota</taxon>
    </lineage>
</organism>
<dbReference type="InterPro" id="IPR011006">
    <property type="entry name" value="CheY-like_superfamily"/>
</dbReference>
<gene>
    <name evidence="4" type="ORF">A2931_04460</name>
</gene>
<evidence type="ECO:0000259" key="3">
    <source>
        <dbReference type="PROSITE" id="PS50110"/>
    </source>
</evidence>
<dbReference type="CDD" id="cd17574">
    <property type="entry name" value="REC_OmpR"/>
    <property type="match status" value="1"/>
</dbReference>
<accession>A0A1G2EWH6</accession>
<dbReference type="PANTHER" id="PTHR44591">
    <property type="entry name" value="STRESS RESPONSE REGULATOR PROTEIN 1"/>
    <property type="match status" value="1"/>
</dbReference>
<dbReference type="InterPro" id="IPR050595">
    <property type="entry name" value="Bact_response_regulator"/>
</dbReference>
<dbReference type="InterPro" id="IPR001789">
    <property type="entry name" value="Sig_transdc_resp-reg_receiver"/>
</dbReference>
<name>A0A1G2EWH6_9BACT</name>
<reference evidence="4 5" key="1">
    <citation type="journal article" date="2016" name="Nat. Commun.">
        <title>Thousands of microbial genomes shed light on interconnected biogeochemical processes in an aquifer system.</title>
        <authorList>
            <person name="Anantharaman K."/>
            <person name="Brown C.T."/>
            <person name="Hug L.A."/>
            <person name="Sharon I."/>
            <person name="Castelle C.J."/>
            <person name="Probst A.J."/>
            <person name="Thomas B.C."/>
            <person name="Singh A."/>
            <person name="Wilkins M.J."/>
            <person name="Karaoz U."/>
            <person name="Brodie E.L."/>
            <person name="Williams K.H."/>
            <person name="Hubbard S.S."/>
            <person name="Banfield J.F."/>
        </authorList>
    </citation>
    <scope>NUCLEOTIDE SEQUENCE [LARGE SCALE GENOMIC DNA]</scope>
</reference>
<dbReference type="SUPFAM" id="SSF52172">
    <property type="entry name" value="CheY-like"/>
    <property type="match status" value="1"/>
</dbReference>
<dbReference type="AlphaFoldDB" id="A0A1G2EWH6"/>
<feature type="domain" description="Response regulatory" evidence="3">
    <location>
        <begin position="16"/>
        <end position="133"/>
    </location>
</feature>
<evidence type="ECO:0000256" key="2">
    <source>
        <dbReference type="PROSITE-ProRule" id="PRU00169"/>
    </source>
</evidence>
<dbReference type="EMBL" id="MHMQ01000034">
    <property type="protein sequence ID" value="OGZ29618.1"/>
    <property type="molecule type" value="Genomic_DNA"/>
</dbReference>
<keyword evidence="1 2" id="KW-0597">Phosphoprotein</keyword>
<evidence type="ECO:0000313" key="4">
    <source>
        <dbReference type="EMBL" id="OGZ29618.1"/>
    </source>
</evidence>
<dbReference type="PANTHER" id="PTHR44591:SF3">
    <property type="entry name" value="RESPONSE REGULATORY DOMAIN-CONTAINING PROTEIN"/>
    <property type="match status" value="1"/>
</dbReference>
<dbReference type="GO" id="GO:0000160">
    <property type="term" value="P:phosphorelay signal transduction system"/>
    <property type="evidence" value="ECO:0007669"/>
    <property type="project" value="InterPro"/>
</dbReference>
<dbReference type="SMART" id="SM00448">
    <property type="entry name" value="REC"/>
    <property type="match status" value="1"/>
</dbReference>
<protein>
    <recommendedName>
        <fullName evidence="3">Response regulatory domain-containing protein</fullName>
    </recommendedName>
</protein>
<proteinExistence type="predicted"/>
<dbReference type="Pfam" id="PF00072">
    <property type="entry name" value="Response_reg"/>
    <property type="match status" value="1"/>
</dbReference>
<feature type="modified residue" description="4-aspartylphosphate" evidence="2">
    <location>
        <position position="66"/>
    </location>
</feature>
<dbReference type="Proteomes" id="UP000177486">
    <property type="component" value="Unassembled WGS sequence"/>
</dbReference>
<dbReference type="Gene3D" id="3.40.50.2300">
    <property type="match status" value="1"/>
</dbReference>
<sequence>MAERQAVAVIIYMEKKIFIVDDDEFLLDMYAMKFRESGFDVEVASSGADAMDKIKNGLSPDVILLDVVMPGMDGFEFLKKTRSEHLVPQALVVILTNLGQKEDVERGLALGAKDYVIKARHTPSEIVGKVKAILGQ</sequence>
<evidence type="ECO:0000256" key="1">
    <source>
        <dbReference type="ARBA" id="ARBA00022553"/>
    </source>
</evidence>